<dbReference type="PANTHER" id="PTHR11586:SF33">
    <property type="entry name" value="AMINOACYL TRNA SYNTHASE COMPLEX-INTERACTING MULTIFUNCTIONAL PROTEIN 1"/>
    <property type="match status" value="1"/>
</dbReference>
<keyword evidence="5" id="KW-0648">Protein biosynthesis</keyword>
<dbReference type="GO" id="GO:0006412">
    <property type="term" value="P:translation"/>
    <property type="evidence" value="ECO:0007669"/>
    <property type="project" value="UniProtKB-KW"/>
</dbReference>
<evidence type="ECO:0000259" key="8">
    <source>
        <dbReference type="PROSITE" id="PS50886"/>
    </source>
</evidence>
<dbReference type="PANTHER" id="PTHR11586">
    <property type="entry name" value="TRNA-AMINOACYLATION COFACTOR ARC1 FAMILY MEMBER"/>
    <property type="match status" value="1"/>
</dbReference>
<dbReference type="Pfam" id="PF01588">
    <property type="entry name" value="tRNA_bind"/>
    <property type="match status" value="1"/>
</dbReference>
<dbReference type="GeneID" id="14871278"/>
<dbReference type="AlphaFoldDB" id="F4PZ72"/>
<dbReference type="OrthoDB" id="19141at2759"/>
<evidence type="ECO:0000256" key="5">
    <source>
        <dbReference type="ARBA" id="ARBA00022917"/>
    </source>
</evidence>
<feature type="region of interest" description="Disordered" evidence="7">
    <location>
        <begin position="142"/>
        <end position="199"/>
    </location>
</feature>
<evidence type="ECO:0000313" key="9">
    <source>
        <dbReference type="EMBL" id="EGG19101.1"/>
    </source>
</evidence>
<keyword evidence="10" id="KW-1185">Reference proteome</keyword>
<dbReference type="InterPro" id="IPR012340">
    <property type="entry name" value="NA-bd_OB-fold"/>
</dbReference>
<keyword evidence="2" id="KW-0963">Cytoplasm</keyword>
<dbReference type="PROSITE" id="PS50886">
    <property type="entry name" value="TRBD"/>
    <property type="match status" value="1"/>
</dbReference>
<gene>
    <name evidence="9" type="ORF">DFA_02347</name>
</gene>
<dbReference type="SUPFAM" id="SSF47616">
    <property type="entry name" value="GST C-terminal domain-like"/>
    <property type="match status" value="1"/>
</dbReference>
<evidence type="ECO:0000256" key="1">
    <source>
        <dbReference type="ARBA" id="ARBA00004496"/>
    </source>
</evidence>
<organism evidence="9 10">
    <name type="scientific">Cavenderia fasciculata</name>
    <name type="common">Slime mold</name>
    <name type="synonym">Dictyostelium fasciculatum</name>
    <dbReference type="NCBI Taxonomy" id="261658"/>
    <lineage>
        <taxon>Eukaryota</taxon>
        <taxon>Amoebozoa</taxon>
        <taxon>Evosea</taxon>
        <taxon>Eumycetozoa</taxon>
        <taxon>Dictyostelia</taxon>
        <taxon>Acytosteliales</taxon>
        <taxon>Cavenderiaceae</taxon>
        <taxon>Cavenderia</taxon>
    </lineage>
</organism>
<dbReference type="Gene3D" id="1.20.1050.10">
    <property type="match status" value="1"/>
</dbReference>
<dbReference type="RefSeq" id="XP_004366734.1">
    <property type="nucleotide sequence ID" value="XM_004366677.1"/>
</dbReference>
<evidence type="ECO:0000256" key="6">
    <source>
        <dbReference type="PROSITE-ProRule" id="PRU00209"/>
    </source>
</evidence>
<evidence type="ECO:0000313" key="10">
    <source>
        <dbReference type="Proteomes" id="UP000007797"/>
    </source>
</evidence>
<comment type="subcellular location">
    <subcellularLocation>
        <location evidence="1">Cytoplasm</location>
    </subcellularLocation>
</comment>
<dbReference type="InterPro" id="IPR051270">
    <property type="entry name" value="Tyrosine-tRNA_ligase_regulator"/>
</dbReference>
<feature type="compositionally biased region" description="Basic and acidic residues" evidence="7">
    <location>
        <begin position="152"/>
        <end position="172"/>
    </location>
</feature>
<feature type="compositionally biased region" description="Basic and acidic residues" evidence="7">
    <location>
        <begin position="190"/>
        <end position="199"/>
    </location>
</feature>
<dbReference type="KEGG" id="dfa:DFA_02347"/>
<evidence type="ECO:0000256" key="3">
    <source>
        <dbReference type="ARBA" id="ARBA00022555"/>
    </source>
</evidence>
<accession>F4PZ72</accession>
<keyword evidence="3 6" id="KW-0820">tRNA-binding</keyword>
<evidence type="ECO:0000256" key="7">
    <source>
        <dbReference type="SAM" id="MobiDB-lite"/>
    </source>
</evidence>
<dbReference type="FunFam" id="2.40.50.140:FF:000047">
    <property type="entry name" value="tyrosine--tRNA ligase, cytoplasmic isoform X2"/>
    <property type="match status" value="1"/>
</dbReference>
<dbReference type="Gene3D" id="2.40.50.140">
    <property type="entry name" value="Nucleic acid-binding proteins"/>
    <property type="match status" value="1"/>
</dbReference>
<dbReference type="CDD" id="cd02799">
    <property type="entry name" value="tRNA_bind_EMAP-II_like"/>
    <property type="match status" value="1"/>
</dbReference>
<protein>
    <submittedName>
        <fullName evidence="9">Endothelial monocyte-activating polypeptide II pro-EMAP II family protein</fullName>
    </submittedName>
</protein>
<dbReference type="InterPro" id="IPR002547">
    <property type="entry name" value="tRNA-bd_dom"/>
</dbReference>
<reference evidence="10" key="1">
    <citation type="journal article" date="2011" name="Genome Res.">
        <title>Phylogeny-wide analysis of social amoeba genomes highlights ancient origins for complex intercellular communication.</title>
        <authorList>
            <person name="Heidel A.J."/>
            <person name="Lawal H.M."/>
            <person name="Felder M."/>
            <person name="Schilde C."/>
            <person name="Helps N.R."/>
            <person name="Tunggal B."/>
            <person name="Rivero F."/>
            <person name="John U."/>
            <person name="Schleicher M."/>
            <person name="Eichinger L."/>
            <person name="Platzer M."/>
            <person name="Noegel A.A."/>
            <person name="Schaap P."/>
            <person name="Gloeckner G."/>
        </authorList>
    </citation>
    <scope>NUCLEOTIDE SEQUENCE [LARGE SCALE GENOMIC DNA]</scope>
    <source>
        <strain evidence="10">SH3</strain>
    </source>
</reference>
<dbReference type="GO" id="GO:0005737">
    <property type="term" value="C:cytoplasm"/>
    <property type="evidence" value="ECO:0007669"/>
    <property type="project" value="UniProtKB-SubCell"/>
</dbReference>
<proteinExistence type="predicted"/>
<evidence type="ECO:0000256" key="4">
    <source>
        <dbReference type="ARBA" id="ARBA00022884"/>
    </source>
</evidence>
<dbReference type="EMBL" id="GL883016">
    <property type="protein sequence ID" value="EGG19101.1"/>
    <property type="molecule type" value="Genomic_DNA"/>
</dbReference>
<feature type="domain" description="TRNA-binding" evidence="8">
    <location>
        <begin position="202"/>
        <end position="306"/>
    </location>
</feature>
<dbReference type="SUPFAM" id="SSF50249">
    <property type="entry name" value="Nucleic acid-binding proteins"/>
    <property type="match status" value="1"/>
</dbReference>
<dbReference type="GO" id="GO:0000049">
    <property type="term" value="F:tRNA binding"/>
    <property type="evidence" value="ECO:0007669"/>
    <property type="project" value="UniProtKB-UniRule"/>
</dbReference>
<dbReference type="STRING" id="1054147.F4PZ72"/>
<dbReference type="OMA" id="VQAFMSH"/>
<feature type="compositionally biased region" description="Low complexity" evidence="7">
    <location>
        <begin position="173"/>
        <end position="182"/>
    </location>
</feature>
<name>F4PZ72_CACFS</name>
<dbReference type="Proteomes" id="UP000007797">
    <property type="component" value="Unassembled WGS sequence"/>
</dbReference>
<dbReference type="CDD" id="cd10289">
    <property type="entry name" value="GST_C_AaRS_like"/>
    <property type="match status" value="1"/>
</dbReference>
<dbReference type="InterPro" id="IPR036282">
    <property type="entry name" value="Glutathione-S-Trfase_C_sf"/>
</dbReference>
<sequence length="364" mass="39617">MNIKAFNAIATKVWNTTVSVPEDFGKITTLFTNDVVKSHLPKDNVETSIKLLEGIYDLSKNENDAKKQAALLHKLNKEVLVTVYISGNELTAFDVFYYVFLHASMVKFNDKDRFIFCNITRWFNYVQNTVFLNNGQLDLVPISTTPPPPEPPKPKAKDAAAGDKKVDEKKAGDAAAAPAAAGKKGGSGRESNKTVEAPKPEDVSRFEIRVGKIVEVAKHADADSLYVEKIDLGESTGPRTIVSGLVNYIPIDQVQDRMVLVLCNLKPRNMKGVKSEGMVLCGSGEGKSTVEFVEPPATAKIGERVVFASYPGEFDKALTKPELIDVVLKELKTNGDRVATWKGEVGLTSAGPCTCKTLANVNIA</sequence>
<keyword evidence="4 6" id="KW-0694">RNA-binding</keyword>
<evidence type="ECO:0000256" key="2">
    <source>
        <dbReference type="ARBA" id="ARBA00022490"/>
    </source>
</evidence>